<feature type="active site" description="Charge relay system" evidence="2">
    <location>
        <position position="204"/>
    </location>
</feature>
<gene>
    <name evidence="4" type="ORF">JZ751_021925</name>
</gene>
<dbReference type="GO" id="GO:0012505">
    <property type="term" value="C:endomembrane system"/>
    <property type="evidence" value="ECO:0007669"/>
    <property type="project" value="TreeGrafter"/>
</dbReference>
<dbReference type="PANTHER" id="PTHR43372">
    <property type="entry name" value="FATTY-ACID AMIDE HYDROLASE"/>
    <property type="match status" value="1"/>
</dbReference>
<keyword evidence="5" id="KW-1185">Reference proteome</keyword>
<dbReference type="InterPro" id="IPR036928">
    <property type="entry name" value="AS_sf"/>
</dbReference>
<comment type="similarity">
    <text evidence="1">Belongs to the amidase family.</text>
</comment>
<evidence type="ECO:0000313" key="4">
    <source>
        <dbReference type="EMBL" id="KAG9330845.1"/>
    </source>
</evidence>
<dbReference type="InterPro" id="IPR052739">
    <property type="entry name" value="FAAH2"/>
</dbReference>
<evidence type="ECO:0000259" key="3">
    <source>
        <dbReference type="Pfam" id="PF01425"/>
    </source>
</evidence>
<dbReference type="PANTHER" id="PTHR43372:SF4">
    <property type="entry name" value="FATTY-ACID AMIDE HYDROLASE 2"/>
    <property type="match status" value="1"/>
</dbReference>
<reference evidence="4" key="1">
    <citation type="thesis" date="2021" institute="BYU ScholarsArchive" country="Provo, UT, USA">
        <title>Applications of and Algorithms for Genome Assembly and Genomic Analyses with an Emphasis on Marine Teleosts.</title>
        <authorList>
            <person name="Pickett B.D."/>
        </authorList>
    </citation>
    <scope>NUCLEOTIDE SEQUENCE</scope>
    <source>
        <strain evidence="4">HI-2016</strain>
    </source>
</reference>
<protein>
    <recommendedName>
        <fullName evidence="3">Amidase domain-containing protein</fullName>
    </recommendedName>
</protein>
<sequence>MALTRCERILACVLHASMGLLLTLFQLLAPRRCTGSPRLPPITNPLLTVSGMQLARKIRRREVSSVEVVQAYIDRIQEVNPLINAMVKDRFSAALQEAAQVDRLLEGQTEGEEALQKRLPLLGVPFTVKEAFKLQGMPNSTGLVSRRGVVSEGDAPTVALLRRAGAIPLGVTNCSELCMWLESHNHLYGVTNNPYDTSRIPGGSSGGEGSILGGGASVIGLGSDVGGSIRMPAFFNGIFGHKPTTGVVSNEGQFPPASGLQQDFLCTGPMCRYAEDLLPLLGIMAGPNAHKYCTAQLLLTHRSATAHVLLTHRSATAHIQFSSRRSPSVSVPRLSLQSEVDLRRLRFFSVPHDGGSPLVSPVDQQLLQAQRRVAEGLQADLGVQVEELHIPQLKYSFQIWGAMMAAPDKDGKPPKAFAELMGDHGKRVWPVWEMAKWMLRLSSHTMAAIGLALVEMFQSSRPSPFVLQQKEELQAYLEELLGTDGVLLYPSHPHIAPKHHHPLFTPFNFCYTGIFNILGLPVTQVPLGLSREGLPLGLQLVAGRLQDHLTLATALHLERACGGWREPATA</sequence>
<dbReference type="Gene3D" id="3.90.1300.10">
    <property type="entry name" value="Amidase signature (AS) domain"/>
    <property type="match status" value="1"/>
</dbReference>
<dbReference type="Proteomes" id="UP000824540">
    <property type="component" value="Unassembled WGS sequence"/>
</dbReference>
<accession>A0A8T2MRW9</accession>
<evidence type="ECO:0000313" key="5">
    <source>
        <dbReference type="Proteomes" id="UP000824540"/>
    </source>
</evidence>
<dbReference type="Pfam" id="PF01425">
    <property type="entry name" value="Amidase"/>
    <property type="match status" value="1"/>
</dbReference>
<dbReference type="AlphaFoldDB" id="A0A8T2MRW9"/>
<dbReference type="OrthoDB" id="6428749at2759"/>
<proteinExistence type="inferred from homology"/>
<dbReference type="SUPFAM" id="SSF75304">
    <property type="entry name" value="Amidase signature (AS) enzymes"/>
    <property type="match status" value="1"/>
</dbReference>
<dbReference type="PROSITE" id="PS00571">
    <property type="entry name" value="AMIDASES"/>
    <property type="match status" value="1"/>
</dbReference>
<comment type="caution">
    <text evidence="4">The sequence shown here is derived from an EMBL/GenBank/DDBJ whole genome shotgun (WGS) entry which is preliminary data.</text>
</comment>
<dbReference type="InterPro" id="IPR023631">
    <property type="entry name" value="Amidase_dom"/>
</dbReference>
<feature type="domain" description="Amidase" evidence="3">
    <location>
        <begin position="67"/>
        <end position="551"/>
    </location>
</feature>
<evidence type="ECO:0000256" key="1">
    <source>
        <dbReference type="ARBA" id="ARBA00009199"/>
    </source>
</evidence>
<dbReference type="PIRSF" id="PIRSF001221">
    <property type="entry name" value="Amidase_fungi"/>
    <property type="match status" value="1"/>
</dbReference>
<organism evidence="4 5">
    <name type="scientific">Albula glossodonta</name>
    <name type="common">roundjaw bonefish</name>
    <dbReference type="NCBI Taxonomy" id="121402"/>
    <lineage>
        <taxon>Eukaryota</taxon>
        <taxon>Metazoa</taxon>
        <taxon>Chordata</taxon>
        <taxon>Craniata</taxon>
        <taxon>Vertebrata</taxon>
        <taxon>Euteleostomi</taxon>
        <taxon>Actinopterygii</taxon>
        <taxon>Neopterygii</taxon>
        <taxon>Teleostei</taxon>
        <taxon>Albuliformes</taxon>
        <taxon>Albulidae</taxon>
        <taxon>Albula</taxon>
    </lineage>
</organism>
<feature type="active site" description="Charge relay system" evidence="2">
    <location>
        <position position="129"/>
    </location>
</feature>
<dbReference type="EMBL" id="JAFBMS010000443">
    <property type="protein sequence ID" value="KAG9330845.1"/>
    <property type="molecule type" value="Genomic_DNA"/>
</dbReference>
<name>A0A8T2MRW9_9TELE</name>
<evidence type="ECO:0000256" key="2">
    <source>
        <dbReference type="PIRSR" id="PIRSR001221-1"/>
    </source>
</evidence>
<dbReference type="InterPro" id="IPR020556">
    <property type="entry name" value="Amidase_CS"/>
</dbReference>
<feature type="active site" description="Acyl-ester intermediate" evidence="2">
    <location>
        <position position="228"/>
    </location>
</feature>